<protein>
    <recommendedName>
        <fullName evidence="1">Reverse transcriptase Ty1/copia-type domain-containing protein</fullName>
    </recommendedName>
</protein>
<dbReference type="Pfam" id="PF07727">
    <property type="entry name" value="RVT_2"/>
    <property type="match status" value="2"/>
</dbReference>
<gene>
    <name evidence="2" type="ORF">Slati_4442200</name>
</gene>
<reference evidence="2" key="2">
    <citation type="journal article" date="2024" name="Plant">
        <title>Genomic evolution and insights into agronomic trait innovations of Sesamum species.</title>
        <authorList>
            <person name="Miao H."/>
            <person name="Wang L."/>
            <person name="Qu L."/>
            <person name="Liu H."/>
            <person name="Sun Y."/>
            <person name="Le M."/>
            <person name="Wang Q."/>
            <person name="Wei S."/>
            <person name="Zheng Y."/>
            <person name="Lin W."/>
            <person name="Duan Y."/>
            <person name="Cao H."/>
            <person name="Xiong S."/>
            <person name="Wang X."/>
            <person name="Wei L."/>
            <person name="Li C."/>
            <person name="Ma Q."/>
            <person name="Ju M."/>
            <person name="Zhao R."/>
            <person name="Li G."/>
            <person name="Mu C."/>
            <person name="Tian Q."/>
            <person name="Mei H."/>
            <person name="Zhang T."/>
            <person name="Gao T."/>
            <person name="Zhang H."/>
        </authorList>
    </citation>
    <scope>NUCLEOTIDE SEQUENCE</scope>
    <source>
        <strain evidence="2">KEN1</strain>
    </source>
</reference>
<proteinExistence type="predicted"/>
<comment type="caution">
    <text evidence="2">The sequence shown here is derived from an EMBL/GenBank/DDBJ whole genome shotgun (WGS) entry which is preliminary data.</text>
</comment>
<evidence type="ECO:0000313" key="2">
    <source>
        <dbReference type="EMBL" id="KAL0394760.1"/>
    </source>
</evidence>
<name>A0AAW2SQA3_9LAMI</name>
<dbReference type="AlphaFoldDB" id="A0AAW2SQA3"/>
<reference evidence="2" key="1">
    <citation type="submission" date="2020-06" db="EMBL/GenBank/DDBJ databases">
        <authorList>
            <person name="Li T."/>
            <person name="Hu X."/>
            <person name="Zhang T."/>
            <person name="Song X."/>
            <person name="Zhang H."/>
            <person name="Dai N."/>
            <person name="Sheng W."/>
            <person name="Hou X."/>
            <person name="Wei L."/>
        </authorList>
    </citation>
    <scope>NUCLEOTIDE SEQUENCE</scope>
    <source>
        <strain evidence="2">KEN1</strain>
        <tissue evidence="2">Leaf</tissue>
    </source>
</reference>
<sequence length="175" mass="20427">MAKSIRILLAIVAWYDYEIWQMDMKMAFLNGFVEEEIFMDQPKDFTSVGEEQKISGSSVAYLLLYVDDILLIGNYVKILGDIKAWLSTQFFMKDMGEASYILGIKIYRDRSRRMLGLTQFSYIEKVLKRFKMENSKREFLPMRHGIKLSKKQSLKTDEELQRMSDIPYASAVGSI</sequence>
<organism evidence="2">
    <name type="scientific">Sesamum latifolium</name>
    <dbReference type="NCBI Taxonomy" id="2727402"/>
    <lineage>
        <taxon>Eukaryota</taxon>
        <taxon>Viridiplantae</taxon>
        <taxon>Streptophyta</taxon>
        <taxon>Embryophyta</taxon>
        <taxon>Tracheophyta</taxon>
        <taxon>Spermatophyta</taxon>
        <taxon>Magnoliopsida</taxon>
        <taxon>eudicotyledons</taxon>
        <taxon>Gunneridae</taxon>
        <taxon>Pentapetalae</taxon>
        <taxon>asterids</taxon>
        <taxon>lamiids</taxon>
        <taxon>Lamiales</taxon>
        <taxon>Pedaliaceae</taxon>
        <taxon>Sesamum</taxon>
    </lineage>
</organism>
<dbReference type="EMBL" id="JACGWN010000016">
    <property type="protein sequence ID" value="KAL0394760.1"/>
    <property type="molecule type" value="Genomic_DNA"/>
</dbReference>
<accession>A0AAW2SQA3</accession>
<dbReference type="InterPro" id="IPR013103">
    <property type="entry name" value="RVT_2"/>
</dbReference>
<feature type="domain" description="Reverse transcriptase Ty1/copia-type" evidence="1">
    <location>
        <begin position="3"/>
        <end position="54"/>
    </location>
</feature>
<evidence type="ECO:0000259" key="1">
    <source>
        <dbReference type="Pfam" id="PF07727"/>
    </source>
</evidence>
<feature type="domain" description="Reverse transcriptase Ty1/copia-type" evidence="1">
    <location>
        <begin position="61"/>
        <end position="142"/>
    </location>
</feature>